<gene>
    <name evidence="4" type="ORF">ACFO5R_09875</name>
</gene>
<evidence type="ECO:0000259" key="3">
    <source>
        <dbReference type="Pfam" id="PF13579"/>
    </source>
</evidence>
<proteinExistence type="predicted"/>
<dbReference type="Pfam" id="PF00534">
    <property type="entry name" value="Glycos_transf_1"/>
    <property type="match status" value="1"/>
</dbReference>
<dbReference type="InterPro" id="IPR028098">
    <property type="entry name" value="Glyco_trans_4-like_N"/>
</dbReference>
<feature type="transmembrane region" description="Helical" evidence="1">
    <location>
        <begin position="86"/>
        <end position="103"/>
    </location>
</feature>
<sequence>MPRVVIVTQNFPPDKLGNASRIHDNGKQLVETGWDVTVLCPPASFPFGQFDRSWTRTETQSVDGITVRRLWTWQPETEDPGFLSRLAYYLFFAVHAMVWLLFARRKFDVIVTSSPPVFTGIAGLPFALASRPPVVADVRDLWIDAAVSLDFIRENGVFERLSRRYERLFLQSVDQITVTTSVLESRLTALYGIDPERVHHIPNGVNTSRFTPSETPDGPAIVYTGNVGYAQDLESCVRAMTQLESTDAVLKIVGDGDRRAALEELVERKDLEDRVEFTGLLPRDRIPKLLDDAMIGVAPLKSTDALEYAVPTKAYEYMACALPVIATGTGEIESLLDRSGGGVVVDNDPAAIATEIDRLLSDDGEREAMGERGREHVVRRYDRGAITRRLSDVFATACGTAPSAGDRPKRPFEHRS</sequence>
<keyword evidence="1" id="KW-1133">Transmembrane helix</keyword>
<feature type="domain" description="Glycosyl transferase family 1" evidence="2">
    <location>
        <begin position="213"/>
        <end position="375"/>
    </location>
</feature>
<name>A0ABD5PNQ6_9EURY</name>
<reference evidence="4 5" key="1">
    <citation type="journal article" date="2019" name="Int. J. Syst. Evol. Microbiol.">
        <title>The Global Catalogue of Microorganisms (GCM) 10K type strain sequencing project: providing services to taxonomists for standard genome sequencing and annotation.</title>
        <authorList>
            <consortium name="The Broad Institute Genomics Platform"/>
            <consortium name="The Broad Institute Genome Sequencing Center for Infectious Disease"/>
            <person name="Wu L."/>
            <person name="Ma J."/>
        </authorList>
    </citation>
    <scope>NUCLEOTIDE SEQUENCE [LARGE SCALE GENOMIC DNA]</scope>
    <source>
        <strain evidence="4 5">WLHS5</strain>
    </source>
</reference>
<dbReference type="Pfam" id="PF13579">
    <property type="entry name" value="Glyco_trans_4_4"/>
    <property type="match status" value="1"/>
</dbReference>
<dbReference type="Gene3D" id="3.40.50.2000">
    <property type="entry name" value="Glycogen Phosphorylase B"/>
    <property type="match status" value="2"/>
</dbReference>
<evidence type="ECO:0000313" key="4">
    <source>
        <dbReference type="EMBL" id="MFC4542235.1"/>
    </source>
</evidence>
<dbReference type="InterPro" id="IPR050194">
    <property type="entry name" value="Glycosyltransferase_grp1"/>
</dbReference>
<keyword evidence="5" id="KW-1185">Reference proteome</keyword>
<comment type="caution">
    <text evidence="4">The sequence shown here is derived from an EMBL/GenBank/DDBJ whole genome shotgun (WGS) entry which is preliminary data.</text>
</comment>
<feature type="domain" description="Glycosyltransferase subfamily 4-like N-terminal" evidence="3">
    <location>
        <begin position="19"/>
        <end position="204"/>
    </location>
</feature>
<dbReference type="RefSeq" id="WP_250141635.1">
    <property type="nucleotide sequence ID" value="NZ_JALIQP010000004.1"/>
</dbReference>
<evidence type="ECO:0000259" key="2">
    <source>
        <dbReference type="Pfam" id="PF00534"/>
    </source>
</evidence>
<keyword evidence="1" id="KW-0472">Membrane</keyword>
<evidence type="ECO:0000256" key="1">
    <source>
        <dbReference type="SAM" id="Phobius"/>
    </source>
</evidence>
<accession>A0ABD5PNQ6</accession>
<dbReference type="SUPFAM" id="SSF53756">
    <property type="entry name" value="UDP-Glycosyltransferase/glycogen phosphorylase"/>
    <property type="match status" value="1"/>
</dbReference>
<dbReference type="CDD" id="cd03794">
    <property type="entry name" value="GT4_WbuB-like"/>
    <property type="match status" value="1"/>
</dbReference>
<dbReference type="EMBL" id="JBHSFA010000005">
    <property type="protein sequence ID" value="MFC4542235.1"/>
    <property type="molecule type" value="Genomic_DNA"/>
</dbReference>
<keyword evidence="1" id="KW-0812">Transmembrane</keyword>
<protein>
    <submittedName>
        <fullName evidence="4">Glycosyltransferase family 4 protein</fullName>
    </submittedName>
</protein>
<dbReference type="InterPro" id="IPR001296">
    <property type="entry name" value="Glyco_trans_1"/>
</dbReference>
<dbReference type="AlphaFoldDB" id="A0ABD5PNQ6"/>
<dbReference type="PANTHER" id="PTHR45947:SF3">
    <property type="entry name" value="SULFOQUINOVOSYL TRANSFERASE SQD2"/>
    <property type="match status" value="1"/>
</dbReference>
<dbReference type="Proteomes" id="UP001595898">
    <property type="component" value="Unassembled WGS sequence"/>
</dbReference>
<organism evidence="4 5">
    <name type="scientific">Halosolutus amylolyticus</name>
    <dbReference type="NCBI Taxonomy" id="2932267"/>
    <lineage>
        <taxon>Archaea</taxon>
        <taxon>Methanobacteriati</taxon>
        <taxon>Methanobacteriota</taxon>
        <taxon>Stenosarchaea group</taxon>
        <taxon>Halobacteria</taxon>
        <taxon>Halobacteriales</taxon>
        <taxon>Natrialbaceae</taxon>
        <taxon>Halosolutus</taxon>
    </lineage>
</organism>
<evidence type="ECO:0000313" key="5">
    <source>
        <dbReference type="Proteomes" id="UP001595898"/>
    </source>
</evidence>
<dbReference type="PANTHER" id="PTHR45947">
    <property type="entry name" value="SULFOQUINOVOSYL TRANSFERASE SQD2"/>
    <property type="match status" value="1"/>
</dbReference>